<feature type="domain" description="Plasmid pRiA4b Orf3-like" evidence="1">
    <location>
        <begin position="2"/>
        <end position="140"/>
    </location>
</feature>
<name>A0A072NNI1_SCHAZ</name>
<dbReference type="InterPro" id="IPR055733">
    <property type="entry name" value="DUF7309"/>
</dbReference>
<dbReference type="AlphaFoldDB" id="A0A072NNI1"/>
<dbReference type="Gene3D" id="3.10.290.30">
    <property type="entry name" value="MM3350-like"/>
    <property type="match status" value="1"/>
</dbReference>
<dbReference type="Proteomes" id="UP000027936">
    <property type="component" value="Unassembled WGS sequence"/>
</dbReference>
<evidence type="ECO:0000313" key="4">
    <source>
        <dbReference type="EMBL" id="KEF38478.1"/>
    </source>
</evidence>
<feature type="domain" description="DUF7309" evidence="3">
    <location>
        <begin position="197"/>
        <end position="365"/>
    </location>
</feature>
<dbReference type="Pfam" id="PF22007">
    <property type="entry name" value="DUF6930"/>
    <property type="match status" value="1"/>
</dbReference>
<evidence type="ECO:0000259" key="2">
    <source>
        <dbReference type="Pfam" id="PF22007"/>
    </source>
</evidence>
<proteinExistence type="predicted"/>
<evidence type="ECO:0000313" key="5">
    <source>
        <dbReference type="Proteomes" id="UP000027936"/>
    </source>
</evidence>
<dbReference type="PANTHER" id="PTHR41878">
    <property type="entry name" value="LEXA REPRESSOR-RELATED"/>
    <property type="match status" value="1"/>
</dbReference>
<comment type="caution">
    <text evidence="4">The sequence shown here is derived from an EMBL/GenBank/DDBJ whole genome shotgun (WGS) entry which is preliminary data.</text>
</comment>
<accession>A0A072NNI1</accession>
<organism evidence="4 5">
    <name type="scientific">Schinkia azotoformans MEV2011</name>
    <dbReference type="NCBI Taxonomy" id="1348973"/>
    <lineage>
        <taxon>Bacteria</taxon>
        <taxon>Bacillati</taxon>
        <taxon>Bacillota</taxon>
        <taxon>Bacilli</taxon>
        <taxon>Bacillales</taxon>
        <taxon>Bacillaceae</taxon>
        <taxon>Calidifontibacillus/Schinkia group</taxon>
        <taxon>Schinkia</taxon>
    </lineage>
</organism>
<reference evidence="4 5" key="1">
    <citation type="submission" date="2014-04" db="EMBL/GenBank/DDBJ databases">
        <title>Draft genome sequence of Bacillus azotoformans MEV2011, a (co-) denitrifying strain unable to grow in the presence of oxygen.</title>
        <authorList>
            <person name="Nielsen M."/>
            <person name="Schreiber L."/>
            <person name="Finster K."/>
            <person name="Schramm A."/>
        </authorList>
    </citation>
    <scope>NUCLEOTIDE SEQUENCE [LARGE SCALE GENOMIC DNA]</scope>
    <source>
        <strain evidence="4 5">MEV2011</strain>
    </source>
</reference>
<dbReference type="InterPro" id="IPR024047">
    <property type="entry name" value="MM3350-like_sf"/>
</dbReference>
<dbReference type="InterPro" id="IPR054216">
    <property type="entry name" value="DUF6930"/>
</dbReference>
<dbReference type="SUPFAM" id="SSF159941">
    <property type="entry name" value="MM3350-like"/>
    <property type="match status" value="1"/>
</dbReference>
<evidence type="ECO:0000259" key="1">
    <source>
        <dbReference type="Pfam" id="PF07929"/>
    </source>
</evidence>
<dbReference type="InterPro" id="IPR012912">
    <property type="entry name" value="Plasmid_pRiA4b_Orf3-like"/>
</dbReference>
<dbReference type="Pfam" id="PF07929">
    <property type="entry name" value="PRiA4_ORF3"/>
    <property type="match status" value="1"/>
</dbReference>
<gene>
    <name evidence="4" type="ORF">M670_02104</name>
</gene>
<evidence type="ECO:0000259" key="3">
    <source>
        <dbReference type="Pfam" id="PF23988"/>
    </source>
</evidence>
<dbReference type="OrthoDB" id="9801392at2"/>
<dbReference type="EMBL" id="JJRY01000007">
    <property type="protein sequence ID" value="KEF38478.1"/>
    <property type="molecule type" value="Genomic_DNA"/>
</dbReference>
<sequence>MILQLKITLRDSKPPIWRRIEIRDSMTFYELHQAIQIAFDWFDYHMHGFNVRRTNGFKINNSLSIKPAGNANYELIKTFDEDESLLKEIFKQEKDKVIYTYDYGDNWEHEIVLEKILPEQVGVFYPRCTKALRAAPEEDSRFEYLETGIVTENVDSKSLMEDINENFMSRFENEGAQSYNTDDLGEITQVGKEPGNWPRLLELTEELKQLQPWKWIDDDQIFAIQDPETKEYVYCSIMGAGGMEYGLSAFIGVEGIEYLRGLLTANIIDEKYYLKQRSLLISFSNRDELSKEDLQLLKEHGKSYRGKNQWPQFRSFRPGFYPWFLDEEEVRLLSLVIKQVMEVCRLAKKDPNLLAAEDLDWFFTREYDHKTRKWIDMRISVGTSLPMLEDVSLFVNELELQELKRTLKRSNIPLEFDCDYILTPTQDRPNERPYYPRLAFCVERKRGLIVYSDMVKTNNVGAVAQEALVGLIKQLNSIPREIWIKEEMFLYLKKIAKKLNIQLMVVQSLPFLEQARYEMEMMMR</sequence>
<feature type="domain" description="DUF6930" evidence="2">
    <location>
        <begin position="399"/>
        <end position="520"/>
    </location>
</feature>
<protein>
    <submittedName>
        <fullName evidence="4">Plasmid pRiA4b ORF-3-like protein</fullName>
    </submittedName>
</protein>
<dbReference type="PATRIC" id="fig|1348973.3.peg.2038"/>
<dbReference type="RefSeq" id="WP_035195471.1">
    <property type="nucleotide sequence ID" value="NZ_JJRY01000007.1"/>
</dbReference>
<dbReference type="Pfam" id="PF23988">
    <property type="entry name" value="DUF7309"/>
    <property type="match status" value="1"/>
</dbReference>
<dbReference type="PANTHER" id="PTHR41878:SF1">
    <property type="entry name" value="TNPR PROTEIN"/>
    <property type="match status" value="1"/>
</dbReference>